<dbReference type="Proteomes" id="UP000255523">
    <property type="component" value="Unassembled WGS sequence"/>
</dbReference>
<dbReference type="OrthoDB" id="3174733at2"/>
<gene>
    <name evidence="1" type="ORF">NCTC11087_01237</name>
</gene>
<keyword evidence="2" id="KW-1185">Reference proteome</keyword>
<name>A0A380LM58_9FIRM</name>
<proteinExistence type="predicted"/>
<evidence type="ECO:0008006" key="3">
    <source>
        <dbReference type="Google" id="ProtNLM"/>
    </source>
</evidence>
<protein>
    <recommendedName>
        <fullName evidence="3">ICEBs1 excisionase</fullName>
    </recommendedName>
</protein>
<dbReference type="EMBL" id="UHFX01000003">
    <property type="protein sequence ID" value="SUO04327.1"/>
    <property type="molecule type" value="Genomic_DNA"/>
</dbReference>
<reference evidence="1 2" key="1">
    <citation type="submission" date="2018-06" db="EMBL/GenBank/DDBJ databases">
        <authorList>
            <consortium name="Pathogen Informatics"/>
            <person name="Doyle S."/>
        </authorList>
    </citation>
    <scope>NUCLEOTIDE SEQUENCE [LARGE SCALE GENOMIC DNA]</scope>
    <source>
        <strain evidence="1 2">NCTC11087</strain>
    </source>
</reference>
<evidence type="ECO:0000313" key="1">
    <source>
        <dbReference type="EMBL" id="SUO04327.1"/>
    </source>
</evidence>
<evidence type="ECO:0000313" key="2">
    <source>
        <dbReference type="Proteomes" id="UP000255523"/>
    </source>
</evidence>
<dbReference type="RefSeq" id="WP_022789386.1">
    <property type="nucleotide sequence ID" value="NZ_UHFX01000003.1"/>
</dbReference>
<organism evidence="1 2">
    <name type="scientific">Faecalicoccus pleomorphus</name>
    <dbReference type="NCBI Taxonomy" id="1323"/>
    <lineage>
        <taxon>Bacteria</taxon>
        <taxon>Bacillati</taxon>
        <taxon>Bacillota</taxon>
        <taxon>Erysipelotrichia</taxon>
        <taxon>Erysipelotrichales</taxon>
        <taxon>Erysipelotrichaceae</taxon>
        <taxon>Faecalicoccus</taxon>
    </lineage>
</organism>
<dbReference type="AlphaFoldDB" id="A0A380LM58"/>
<accession>A0A380LM58</accession>
<sequence>MHEEFKEGYQEIKDQYFIFVDEVMSMLKVSKGKAYELMRSMNGELKKKGYYTVAGRVPRKYFMERCGVMR</sequence>
<dbReference type="GeneID" id="77462200"/>